<dbReference type="EMBL" id="JACCBX010000009">
    <property type="protein sequence ID" value="NYE07387.1"/>
    <property type="molecule type" value="Genomic_DNA"/>
</dbReference>
<dbReference type="Proteomes" id="UP000548423">
    <property type="component" value="Unassembled WGS sequence"/>
</dbReference>
<reference evidence="2" key="2">
    <citation type="submission" date="2020-08" db="EMBL/GenBank/DDBJ databases">
        <title>The Agave Microbiome: Exploring the role of microbial communities in plant adaptations to desert environments.</title>
        <authorList>
            <person name="Partida-Martinez L.P."/>
        </authorList>
    </citation>
    <scope>NUCLEOTIDE SEQUENCE [LARGE SCALE GENOMIC DNA]</scope>
    <source>
        <strain evidence="2">AT2.8</strain>
    </source>
</reference>
<protein>
    <recommendedName>
        <fullName evidence="3">Transporter</fullName>
    </recommendedName>
</protein>
<sequence>MVFFPPQGSMRQQPQSPPPTFIPQKPTTPSYIIDCVFNNTYVWLINGEGFWFYPTRVEYGEVSGYRWNGVIWMFYGIDPRIIDAVACYPTPTLY</sequence>
<evidence type="ECO:0000313" key="2">
    <source>
        <dbReference type="Proteomes" id="UP000548423"/>
    </source>
</evidence>
<comment type="caution">
    <text evidence="1">The sequence shown here is derived from an EMBL/GenBank/DDBJ whole genome shotgun (WGS) entry which is preliminary data.</text>
</comment>
<accession>A0A852TII8</accession>
<evidence type="ECO:0000313" key="1">
    <source>
        <dbReference type="EMBL" id="NYE07387.1"/>
    </source>
</evidence>
<reference evidence="2" key="1">
    <citation type="submission" date="2020-07" db="EMBL/GenBank/DDBJ databases">
        <authorList>
            <person name="Partida-Martinez L."/>
            <person name="Huntemann M."/>
            <person name="Clum A."/>
            <person name="Wang J."/>
            <person name="Palaniappan K."/>
            <person name="Ritter S."/>
            <person name="Chen I.-M."/>
            <person name="Stamatis D."/>
            <person name="Reddy T."/>
            <person name="O'Malley R."/>
            <person name="Daum C."/>
            <person name="Shapiro N."/>
            <person name="Ivanova N."/>
            <person name="Kyrpides N."/>
            <person name="Woyke T."/>
        </authorList>
    </citation>
    <scope>NUCLEOTIDE SEQUENCE [LARGE SCALE GENOMIC DNA]</scope>
    <source>
        <strain evidence="2">AT2.8</strain>
    </source>
</reference>
<gene>
    <name evidence="1" type="ORF">F4694_004198</name>
</gene>
<organism evidence="1 2">
    <name type="scientific">Neobacillus niacini</name>
    <dbReference type="NCBI Taxonomy" id="86668"/>
    <lineage>
        <taxon>Bacteria</taxon>
        <taxon>Bacillati</taxon>
        <taxon>Bacillota</taxon>
        <taxon>Bacilli</taxon>
        <taxon>Bacillales</taxon>
        <taxon>Bacillaceae</taxon>
        <taxon>Neobacillus</taxon>
    </lineage>
</organism>
<evidence type="ECO:0008006" key="3">
    <source>
        <dbReference type="Google" id="ProtNLM"/>
    </source>
</evidence>
<proteinExistence type="predicted"/>
<name>A0A852TII8_9BACI</name>
<dbReference type="AlphaFoldDB" id="A0A852TII8"/>